<dbReference type="InterPro" id="IPR013083">
    <property type="entry name" value="Znf_RING/FYVE/PHD"/>
</dbReference>
<evidence type="ECO:0000259" key="6">
    <source>
        <dbReference type="PROSITE" id="PS50089"/>
    </source>
</evidence>
<dbReference type="PANTHER" id="PTHR10131">
    <property type="entry name" value="TNF RECEPTOR ASSOCIATED FACTOR"/>
    <property type="match status" value="1"/>
</dbReference>
<dbReference type="Pfam" id="PF00097">
    <property type="entry name" value="zf-C3HC4"/>
    <property type="match status" value="1"/>
</dbReference>
<reference evidence="8" key="1">
    <citation type="submission" date="2021-02" db="EMBL/GenBank/DDBJ databases">
        <authorList>
            <person name="Nowell W R."/>
        </authorList>
    </citation>
    <scope>NUCLEOTIDE SEQUENCE</scope>
</reference>
<feature type="domain" description="RING-type" evidence="6">
    <location>
        <begin position="21"/>
        <end position="61"/>
    </location>
</feature>
<keyword evidence="5" id="KW-0175">Coiled coil</keyword>
<dbReference type="PANTHER" id="PTHR10131:SF94">
    <property type="entry name" value="TNF RECEPTOR-ASSOCIATED FACTOR 4"/>
    <property type="match status" value="1"/>
</dbReference>
<evidence type="ECO:0000256" key="4">
    <source>
        <dbReference type="PROSITE-ProRule" id="PRU00175"/>
    </source>
</evidence>
<evidence type="ECO:0000313" key="9">
    <source>
        <dbReference type="Proteomes" id="UP000682733"/>
    </source>
</evidence>
<dbReference type="InterPro" id="IPR018957">
    <property type="entry name" value="Znf_C3HC4_RING-type"/>
</dbReference>
<keyword evidence="2 4" id="KW-0863">Zinc-finger</keyword>
<feature type="coiled-coil region" evidence="5">
    <location>
        <begin position="119"/>
        <end position="146"/>
    </location>
</feature>
<name>A0A8S2HJU7_9BILA</name>
<evidence type="ECO:0000313" key="7">
    <source>
        <dbReference type="EMBL" id="CAF0852716.1"/>
    </source>
</evidence>
<evidence type="ECO:0000256" key="2">
    <source>
        <dbReference type="ARBA" id="ARBA00022771"/>
    </source>
</evidence>
<dbReference type="EMBL" id="CAJNOK010002273">
    <property type="protein sequence ID" value="CAF0852716.1"/>
    <property type="molecule type" value="Genomic_DNA"/>
</dbReference>
<evidence type="ECO:0000256" key="1">
    <source>
        <dbReference type="ARBA" id="ARBA00022723"/>
    </source>
</evidence>
<evidence type="ECO:0000313" key="8">
    <source>
        <dbReference type="EMBL" id="CAF3637916.1"/>
    </source>
</evidence>
<dbReference type="Gene3D" id="3.30.40.10">
    <property type="entry name" value="Zinc/RING finger domain, C3HC4 (zinc finger)"/>
    <property type="match status" value="2"/>
</dbReference>
<evidence type="ECO:0000256" key="3">
    <source>
        <dbReference type="ARBA" id="ARBA00022833"/>
    </source>
</evidence>
<evidence type="ECO:0000256" key="5">
    <source>
        <dbReference type="SAM" id="Coils"/>
    </source>
</evidence>
<dbReference type="EMBL" id="CAJOBA010002273">
    <property type="protein sequence ID" value="CAF3637916.1"/>
    <property type="molecule type" value="Genomic_DNA"/>
</dbReference>
<accession>A0A8S2HJU7</accession>
<dbReference type="PROSITE" id="PS50089">
    <property type="entry name" value="ZF_RING_2"/>
    <property type="match status" value="1"/>
</dbReference>
<keyword evidence="3" id="KW-0862">Zinc</keyword>
<dbReference type="GO" id="GO:0008270">
    <property type="term" value="F:zinc ion binding"/>
    <property type="evidence" value="ECO:0007669"/>
    <property type="project" value="UniProtKB-KW"/>
</dbReference>
<dbReference type="Proteomes" id="UP000677228">
    <property type="component" value="Unassembled WGS sequence"/>
</dbReference>
<gene>
    <name evidence="7" type="ORF">OVA965_LOCUS7229</name>
    <name evidence="8" type="ORF">TMI583_LOCUS7225</name>
</gene>
<keyword evidence="1" id="KW-0479">Metal-binding</keyword>
<comment type="caution">
    <text evidence="8">The sequence shown here is derived from an EMBL/GenBank/DDBJ whole genome shotgun (WGS) entry which is preliminary data.</text>
</comment>
<protein>
    <recommendedName>
        <fullName evidence="6">RING-type domain-containing protein</fullName>
    </recommendedName>
</protein>
<organism evidence="8 9">
    <name type="scientific">Didymodactylos carnosus</name>
    <dbReference type="NCBI Taxonomy" id="1234261"/>
    <lineage>
        <taxon>Eukaryota</taxon>
        <taxon>Metazoa</taxon>
        <taxon>Spiralia</taxon>
        <taxon>Gnathifera</taxon>
        <taxon>Rotifera</taxon>
        <taxon>Eurotatoria</taxon>
        <taxon>Bdelloidea</taxon>
        <taxon>Philodinida</taxon>
        <taxon>Philodinidae</taxon>
        <taxon>Didymodactylos</taxon>
    </lineage>
</organism>
<sequence length="358" mass="41075">MGLSTERIETYGTTPMKHVTCSICKDILWKPQTCNTCKNAFCKECLDHWFKRHPKTCPMNHHYKDDRVPPLLNDMLSELRIFCHNKANGCTDVLPYDALKQHELKECNYQQVNCHGCKISMLKKDLDQHEAECDQIEIKCDLCQMKYRRKDVHEQAQCLQNAVVLHDKVMEQLQQNDLATTTAANSEPLLGKSRKIIQFLNDIPTNGAIVISEGEVPAGYYSLKWSHLTLVSRSRAESWDQENPSYHYQNAFLDSSAVGQAFIAQNTSSWEPMSITMNNNSCIFTVESFTACTPRTSELQVKIRGWRNGEKKYKMTVTLTPYLAQIPLEMEDIHKITFDIITFSTKKCFAMSEIIVIA</sequence>
<dbReference type="AlphaFoldDB" id="A0A8S2HJU7"/>
<proteinExistence type="predicted"/>
<dbReference type="SUPFAM" id="SSF57850">
    <property type="entry name" value="RING/U-box"/>
    <property type="match status" value="1"/>
</dbReference>
<dbReference type="Proteomes" id="UP000682733">
    <property type="component" value="Unassembled WGS sequence"/>
</dbReference>
<dbReference type="InterPro" id="IPR001841">
    <property type="entry name" value="Znf_RING"/>
</dbReference>
<dbReference type="SUPFAM" id="SSF49599">
    <property type="entry name" value="TRAF domain-like"/>
    <property type="match status" value="1"/>
</dbReference>